<dbReference type="PANTHER" id="PTHR30217">
    <property type="entry name" value="PEPTIDASE U32 FAMILY"/>
    <property type="match status" value="1"/>
</dbReference>
<proteinExistence type="predicted"/>
<protein>
    <recommendedName>
        <fullName evidence="3">Peptidase U32</fullName>
    </recommendedName>
</protein>
<dbReference type="EMBL" id="MFIW01000056">
    <property type="protein sequence ID" value="OGF97763.1"/>
    <property type="molecule type" value="Genomic_DNA"/>
</dbReference>
<evidence type="ECO:0000313" key="1">
    <source>
        <dbReference type="EMBL" id="OGF97763.1"/>
    </source>
</evidence>
<dbReference type="Pfam" id="PF01136">
    <property type="entry name" value="Peptidase_U32"/>
    <property type="match status" value="1"/>
</dbReference>
<name>A0A1F5YC89_9BACT</name>
<sequence length="290" mass="32634">AHELGKEVFVAFNAPYYTSRQLDLLIPIIEDLLGEVDADGLIISDLGLMLVLKERGVRKPLIVSTLAVAHNVESVLFFREIGARRVILPRQLSLSEIAAIRSRIPDMEIEAFILNDTCVFEEGHCHTQHNVPGMESFCYTPWEYEVLSNGGLRSVDGDLERSWIAHLEDYREWLWYCKDCGYSMTIRGLTNGACGLCAIHRLHQAGIDVLKIVGRESSIDRKAKSVVVVRRVLDMVLSGATEDEAQGEARRLRDTPDLCDSGYMCYYRDALAGGIRIKVRHEPSKVDAER</sequence>
<feature type="non-terminal residue" evidence="1">
    <location>
        <position position="1"/>
    </location>
</feature>
<dbReference type="InterPro" id="IPR051454">
    <property type="entry name" value="RNA/ubiquinone_mod_enzymes"/>
</dbReference>
<reference evidence="1 2" key="1">
    <citation type="journal article" date="2016" name="Nat. Commun.">
        <title>Thousands of microbial genomes shed light on interconnected biogeochemical processes in an aquifer system.</title>
        <authorList>
            <person name="Anantharaman K."/>
            <person name="Brown C.T."/>
            <person name="Hug L.A."/>
            <person name="Sharon I."/>
            <person name="Castelle C.J."/>
            <person name="Probst A.J."/>
            <person name="Thomas B.C."/>
            <person name="Singh A."/>
            <person name="Wilkins M.J."/>
            <person name="Karaoz U."/>
            <person name="Brodie E.L."/>
            <person name="Williams K.H."/>
            <person name="Hubbard S.S."/>
            <person name="Banfield J.F."/>
        </authorList>
    </citation>
    <scope>NUCLEOTIDE SEQUENCE [LARGE SCALE GENOMIC DNA]</scope>
</reference>
<evidence type="ECO:0008006" key="3">
    <source>
        <dbReference type="Google" id="ProtNLM"/>
    </source>
</evidence>
<dbReference type="Proteomes" id="UP000179034">
    <property type="component" value="Unassembled WGS sequence"/>
</dbReference>
<dbReference type="InterPro" id="IPR001539">
    <property type="entry name" value="Peptidase_U32"/>
</dbReference>
<dbReference type="PANTHER" id="PTHR30217:SF3">
    <property type="entry name" value="UBIQUINONE BIOSYNTHESIS PROTEIN UBIU"/>
    <property type="match status" value="1"/>
</dbReference>
<comment type="caution">
    <text evidence="1">The sequence shown here is derived from an EMBL/GenBank/DDBJ whole genome shotgun (WGS) entry which is preliminary data.</text>
</comment>
<evidence type="ECO:0000313" key="2">
    <source>
        <dbReference type="Proteomes" id="UP000179034"/>
    </source>
</evidence>
<accession>A0A1F5YC89</accession>
<dbReference type="AlphaFoldDB" id="A0A1F5YC89"/>
<gene>
    <name evidence="1" type="ORF">A2Z06_02175</name>
</gene>
<organism evidence="1 2">
    <name type="scientific">Candidatus Glassbacteria bacterium RBG_16_58_8</name>
    <dbReference type="NCBI Taxonomy" id="1817866"/>
    <lineage>
        <taxon>Bacteria</taxon>
        <taxon>Candidatus Glassiibacteriota</taxon>
    </lineage>
</organism>